<gene>
    <name evidence="1" type="ORF">FCALED_LOCUS5689</name>
</gene>
<protein>
    <submittedName>
        <fullName evidence="1">7659_t:CDS:1</fullName>
    </submittedName>
</protein>
<keyword evidence="2" id="KW-1185">Reference proteome</keyword>
<proteinExistence type="predicted"/>
<organism evidence="1 2">
    <name type="scientific">Funneliformis caledonium</name>
    <dbReference type="NCBI Taxonomy" id="1117310"/>
    <lineage>
        <taxon>Eukaryota</taxon>
        <taxon>Fungi</taxon>
        <taxon>Fungi incertae sedis</taxon>
        <taxon>Mucoromycota</taxon>
        <taxon>Glomeromycotina</taxon>
        <taxon>Glomeromycetes</taxon>
        <taxon>Glomerales</taxon>
        <taxon>Glomeraceae</taxon>
        <taxon>Funneliformis</taxon>
    </lineage>
</organism>
<name>A0A9N9AW46_9GLOM</name>
<accession>A0A9N9AW46</accession>
<dbReference type="AlphaFoldDB" id="A0A9N9AW46"/>
<dbReference type="EMBL" id="CAJVPQ010001266">
    <property type="protein sequence ID" value="CAG8542059.1"/>
    <property type="molecule type" value="Genomic_DNA"/>
</dbReference>
<dbReference type="OrthoDB" id="2354788at2759"/>
<comment type="caution">
    <text evidence="1">The sequence shown here is derived from an EMBL/GenBank/DDBJ whole genome shotgun (WGS) entry which is preliminary data.</text>
</comment>
<evidence type="ECO:0000313" key="1">
    <source>
        <dbReference type="EMBL" id="CAG8542059.1"/>
    </source>
</evidence>
<reference evidence="1" key="1">
    <citation type="submission" date="2021-06" db="EMBL/GenBank/DDBJ databases">
        <authorList>
            <person name="Kallberg Y."/>
            <person name="Tangrot J."/>
            <person name="Rosling A."/>
        </authorList>
    </citation>
    <scope>NUCLEOTIDE SEQUENCE</scope>
    <source>
        <strain evidence="1">UK204</strain>
    </source>
</reference>
<dbReference type="Proteomes" id="UP000789570">
    <property type="component" value="Unassembled WGS sequence"/>
</dbReference>
<evidence type="ECO:0000313" key="2">
    <source>
        <dbReference type="Proteomes" id="UP000789570"/>
    </source>
</evidence>
<sequence>MFKSKSTPTPATLSFTDILSDLTRLQTYHQTHPGEKIDVLEIIKTDPIVDSIGPTQIDPKTKTLLPTFLDNLNNTSDAPLEAISSTYDIITNFIRVNEQLIKTRKSLDGLGSEIEVLRKELSGTIDTLNNSNFVNEEEKEVENVGIDEKL</sequence>